<feature type="compositionally biased region" description="Polar residues" evidence="1">
    <location>
        <begin position="23"/>
        <end position="33"/>
    </location>
</feature>
<dbReference type="InterPro" id="IPR035994">
    <property type="entry name" value="Nucleoside_phosphorylase_sf"/>
</dbReference>
<dbReference type="Gene3D" id="3.40.50.1580">
    <property type="entry name" value="Nucleoside phosphorylase domain"/>
    <property type="match status" value="1"/>
</dbReference>
<feature type="region of interest" description="Disordered" evidence="1">
    <location>
        <begin position="1"/>
        <end position="34"/>
    </location>
</feature>
<evidence type="ECO:0000256" key="1">
    <source>
        <dbReference type="SAM" id="MobiDB-lite"/>
    </source>
</evidence>
<name>W9Z7G7_FUSOX</name>
<dbReference type="Proteomes" id="UP000030703">
    <property type="component" value="Unassembled WGS sequence"/>
</dbReference>
<dbReference type="GO" id="GO:0003824">
    <property type="term" value="F:catalytic activity"/>
    <property type="evidence" value="ECO:0007669"/>
    <property type="project" value="InterPro"/>
</dbReference>
<accession>W9Z7G7</accession>
<dbReference type="PANTHER" id="PTHR46082:SF11">
    <property type="entry name" value="AAA+ ATPASE DOMAIN-CONTAINING PROTEIN-RELATED"/>
    <property type="match status" value="1"/>
</dbReference>
<dbReference type="GO" id="GO:0009116">
    <property type="term" value="P:nucleoside metabolic process"/>
    <property type="evidence" value="ECO:0007669"/>
    <property type="project" value="InterPro"/>
</dbReference>
<organism evidence="2">
    <name type="scientific">Fusarium oxysporum f. sp. melonis 26406</name>
    <dbReference type="NCBI Taxonomy" id="1089452"/>
    <lineage>
        <taxon>Eukaryota</taxon>
        <taxon>Fungi</taxon>
        <taxon>Dikarya</taxon>
        <taxon>Ascomycota</taxon>
        <taxon>Pezizomycotina</taxon>
        <taxon>Sordariomycetes</taxon>
        <taxon>Hypocreomycetidae</taxon>
        <taxon>Hypocreales</taxon>
        <taxon>Nectriaceae</taxon>
        <taxon>Fusarium</taxon>
        <taxon>Fusarium oxysporum species complex</taxon>
    </lineage>
</organism>
<evidence type="ECO:0000313" key="2">
    <source>
        <dbReference type="EMBL" id="EXK24208.1"/>
    </source>
</evidence>
<proteinExistence type="predicted"/>
<gene>
    <name evidence="2" type="ORF">FOMG_19052</name>
</gene>
<dbReference type="EMBL" id="JH659527">
    <property type="protein sequence ID" value="EXK24208.1"/>
    <property type="molecule type" value="Genomic_DNA"/>
</dbReference>
<dbReference type="PANTHER" id="PTHR46082">
    <property type="entry name" value="ATP/GTP-BINDING PROTEIN-RELATED"/>
    <property type="match status" value="1"/>
</dbReference>
<dbReference type="AlphaFoldDB" id="W9Z7G7"/>
<dbReference type="SUPFAM" id="SSF53167">
    <property type="entry name" value="Purine and uridine phosphorylases"/>
    <property type="match status" value="1"/>
</dbReference>
<sequence>MNPAVLPNCDDDHLRLPKRQKPSHSNADSNAENNLPYGRYTIAWICALYIETAAAQAMLDERHGELPRRPNDNNTYTLGSIKNHNIVIACLP</sequence>
<reference evidence="2" key="2">
    <citation type="submission" date="2012-05" db="EMBL/GenBank/DDBJ databases">
        <title>Annotation of the Genome Sequence of Fusarium oxysporum f. sp. melonis 26406.</title>
        <authorList>
            <consortium name="The Broad Institute Genomics Platform"/>
            <person name="Ma L.-J."/>
            <person name="Corby-Kistler H."/>
            <person name="Broz K."/>
            <person name="Gale L.R."/>
            <person name="Jonkers W."/>
            <person name="O'Donnell K."/>
            <person name="Ploetz R."/>
            <person name="Steinberg C."/>
            <person name="Schwartz D.C."/>
            <person name="VanEtten H."/>
            <person name="Zhou S."/>
            <person name="Young S.K."/>
            <person name="Zeng Q."/>
            <person name="Gargeya S."/>
            <person name="Fitzgerald M."/>
            <person name="Abouelleil A."/>
            <person name="Alvarado L."/>
            <person name="Chapman S.B."/>
            <person name="Gainer-Dewar J."/>
            <person name="Goldberg J."/>
            <person name="Griggs A."/>
            <person name="Gujja S."/>
            <person name="Hansen M."/>
            <person name="Howarth C."/>
            <person name="Imamovic A."/>
            <person name="Ireland A."/>
            <person name="Larimer J."/>
            <person name="McCowan C."/>
            <person name="Murphy C."/>
            <person name="Pearson M."/>
            <person name="Poon T.W."/>
            <person name="Priest M."/>
            <person name="Roberts A."/>
            <person name="Saif S."/>
            <person name="Shea T."/>
            <person name="Sykes S."/>
            <person name="Wortman J."/>
            <person name="Nusbaum C."/>
            <person name="Birren B."/>
        </authorList>
    </citation>
    <scope>NUCLEOTIDE SEQUENCE</scope>
    <source>
        <strain evidence="2">26406</strain>
    </source>
</reference>
<dbReference type="HOGENOM" id="CLU_2413343_0_0_1"/>
<dbReference type="OrthoDB" id="20872at2759"/>
<dbReference type="VEuPathDB" id="FungiDB:FOMG_19052"/>
<protein>
    <submittedName>
        <fullName evidence="2">Uncharacterized protein</fullName>
    </submittedName>
</protein>
<reference evidence="2" key="1">
    <citation type="submission" date="2012-04" db="EMBL/GenBank/DDBJ databases">
        <title>The Genome Sequence of Fusarium oxysporum melonis.</title>
        <authorList>
            <consortium name="The Broad Institute Genome Sequencing Platform"/>
            <person name="Ma L.-J."/>
            <person name="Gale L.R."/>
            <person name="Schwartz D.C."/>
            <person name="Zhou S."/>
            <person name="Corby-Kistler H."/>
            <person name="Young S.K."/>
            <person name="Zeng Q."/>
            <person name="Gargeya S."/>
            <person name="Fitzgerald M."/>
            <person name="Haas B."/>
            <person name="Abouelleil A."/>
            <person name="Alvarado L."/>
            <person name="Arachchi H.M."/>
            <person name="Berlin A."/>
            <person name="Brown A."/>
            <person name="Chapman S.B."/>
            <person name="Chen Z."/>
            <person name="Dunbar C."/>
            <person name="Freedman E."/>
            <person name="Gearin G."/>
            <person name="Goldberg J."/>
            <person name="Griggs A."/>
            <person name="Gujja S."/>
            <person name="Heiman D."/>
            <person name="Howarth C."/>
            <person name="Larson L."/>
            <person name="Lui A."/>
            <person name="MacDonald P.J.P."/>
            <person name="Montmayeur A."/>
            <person name="Murphy C."/>
            <person name="Neiman D."/>
            <person name="Pearson M."/>
            <person name="Priest M."/>
            <person name="Roberts A."/>
            <person name="Saif S."/>
            <person name="Shea T."/>
            <person name="Shenoy N."/>
            <person name="Sisk P."/>
            <person name="Stolte C."/>
            <person name="Sykes S."/>
            <person name="Wortman J."/>
            <person name="Nusbaum C."/>
            <person name="Birren B."/>
        </authorList>
    </citation>
    <scope>NUCLEOTIDE SEQUENCE</scope>
    <source>
        <strain evidence="2">26406</strain>
    </source>
</reference>
<dbReference type="InterPro" id="IPR053137">
    <property type="entry name" value="NLR-like"/>
</dbReference>